<evidence type="ECO:0000313" key="1">
    <source>
        <dbReference type="EMBL" id="CAI8026359.1"/>
    </source>
</evidence>
<accession>A0AA35SBH2</accession>
<protein>
    <submittedName>
        <fullName evidence="1">Uncharacterized protein</fullName>
    </submittedName>
</protein>
<reference evidence="1" key="1">
    <citation type="submission" date="2023-03" db="EMBL/GenBank/DDBJ databases">
        <authorList>
            <person name="Steffen K."/>
            <person name="Cardenas P."/>
        </authorList>
    </citation>
    <scope>NUCLEOTIDE SEQUENCE</scope>
</reference>
<proteinExistence type="predicted"/>
<organism evidence="1 2">
    <name type="scientific">Geodia barretti</name>
    <name type="common">Barrett's horny sponge</name>
    <dbReference type="NCBI Taxonomy" id="519541"/>
    <lineage>
        <taxon>Eukaryota</taxon>
        <taxon>Metazoa</taxon>
        <taxon>Porifera</taxon>
        <taxon>Demospongiae</taxon>
        <taxon>Heteroscleromorpha</taxon>
        <taxon>Tetractinellida</taxon>
        <taxon>Astrophorina</taxon>
        <taxon>Geodiidae</taxon>
        <taxon>Geodia</taxon>
    </lineage>
</organism>
<evidence type="ECO:0000313" key="2">
    <source>
        <dbReference type="Proteomes" id="UP001174909"/>
    </source>
</evidence>
<gene>
    <name evidence="1" type="ORF">GBAR_LOCUS15136</name>
</gene>
<dbReference type="AlphaFoldDB" id="A0AA35SBH2"/>
<comment type="caution">
    <text evidence="1">The sequence shown here is derived from an EMBL/GenBank/DDBJ whole genome shotgun (WGS) entry which is preliminary data.</text>
</comment>
<keyword evidence="2" id="KW-1185">Reference proteome</keyword>
<dbReference type="EMBL" id="CASHTH010002208">
    <property type="protein sequence ID" value="CAI8026359.1"/>
    <property type="molecule type" value="Genomic_DNA"/>
</dbReference>
<name>A0AA35SBH2_GEOBA</name>
<sequence>MLLISNPWRRFERLSVSSCIHFCHGQSNKNAQYTIRYVHEACGHCHSICSAAHEGLGIYPCLLESHWGS</sequence>
<dbReference type="Proteomes" id="UP001174909">
    <property type="component" value="Unassembled WGS sequence"/>
</dbReference>